<dbReference type="AlphaFoldDB" id="A0AAW8J6C8"/>
<feature type="domain" description="RsdA/BaiN/AoA(So)-like insert" evidence="5">
    <location>
        <begin position="200"/>
        <end position="339"/>
    </location>
</feature>
<dbReference type="Gene3D" id="3.50.50.60">
    <property type="entry name" value="FAD/NAD(P)-binding domain"/>
    <property type="match status" value="1"/>
</dbReference>
<dbReference type="InterPro" id="IPR022460">
    <property type="entry name" value="Flavoprotein_PP4765"/>
</dbReference>
<protein>
    <submittedName>
        <fullName evidence="6">TIGR03862 family flavoprotein</fullName>
    </submittedName>
</protein>
<dbReference type="EMBL" id="JAVIDL010000008">
    <property type="protein sequence ID" value="MDQ8935254.1"/>
    <property type="molecule type" value="Genomic_DNA"/>
</dbReference>
<dbReference type="SUPFAM" id="SSF160996">
    <property type="entry name" value="HI0933 insert domain-like"/>
    <property type="match status" value="1"/>
</dbReference>
<dbReference type="SUPFAM" id="SSF51905">
    <property type="entry name" value="FAD/NAD(P)-binding domain"/>
    <property type="match status" value="1"/>
</dbReference>
<evidence type="ECO:0000256" key="2">
    <source>
        <dbReference type="ARBA" id="ARBA00022630"/>
    </source>
</evidence>
<dbReference type="InterPro" id="IPR023166">
    <property type="entry name" value="BaiN-like_dom_sf"/>
</dbReference>
<evidence type="ECO:0000313" key="7">
    <source>
        <dbReference type="Proteomes" id="UP001243844"/>
    </source>
</evidence>
<dbReference type="InterPro" id="IPR004792">
    <property type="entry name" value="BaiN-like"/>
</dbReference>
<dbReference type="PANTHER" id="PTHR42887">
    <property type="entry name" value="OS12G0638800 PROTEIN"/>
    <property type="match status" value="1"/>
</dbReference>
<name>A0AAW8J6C8_9GAMM</name>
<dbReference type="NCBIfam" id="TIGR00275">
    <property type="entry name" value="aminoacetone oxidase family FAD-binding enzyme"/>
    <property type="match status" value="1"/>
</dbReference>
<dbReference type="PANTHER" id="PTHR42887:SF1">
    <property type="entry name" value="BLR3961 PROTEIN"/>
    <property type="match status" value="1"/>
</dbReference>
<dbReference type="Pfam" id="PF22780">
    <property type="entry name" value="HI0933_like_1st"/>
    <property type="match status" value="1"/>
</dbReference>
<dbReference type="InterPro" id="IPR055178">
    <property type="entry name" value="RsdA/BaiN/AoA(So)-like_dom"/>
</dbReference>
<evidence type="ECO:0000313" key="6">
    <source>
        <dbReference type="EMBL" id="MDQ8935254.1"/>
    </source>
</evidence>
<dbReference type="Pfam" id="PF03486">
    <property type="entry name" value="HI0933_like"/>
    <property type="match status" value="1"/>
</dbReference>
<comment type="cofactor">
    <cofactor evidence="1">
        <name>FAD</name>
        <dbReference type="ChEBI" id="CHEBI:57692"/>
    </cofactor>
</comment>
<dbReference type="InterPro" id="IPR036188">
    <property type="entry name" value="FAD/NAD-bd_sf"/>
</dbReference>
<sequence length="399" mass="44486">MTKKCIAIVGAGPAGLMAAEVLSQYDYEIHVYEHKPSAARKFLMAGKTGLNISHAEELTQFIGRYDQAEWLAPWIHSCDAKWIRQWMQGLGIESYVGSSGRIFPLEMKAAPLLRAWLRRLAEHQVQFHYRHRVEHLAGQILTILDIKQQKQQQKVFDAIILACGAVSWPQLGSDGAWQQWLKADELNAFQASNAGVCHIWSSYMQPLFGQPLKRVAAWVDGAEKSVGDIVLSHYGLESGLIYKQNRALRQQLLATGQMTLKLDLLPELTEVELVQKLQSSKKQSTANLWRKIGIDQTKAGLIRELVAKKDWNNPSVLARHIKQLTVHLDGFRAIDEAISCAGGVKQSALTDDLQLKQHPAVFCCGEMLDWDAPTGGYLLTACFATGRAAAQAVHKMVLN</sequence>
<accession>A0AAW8J6C8</accession>
<dbReference type="Gene3D" id="2.40.30.10">
    <property type="entry name" value="Translation factors"/>
    <property type="match status" value="1"/>
</dbReference>
<dbReference type="NCBIfam" id="TIGR03862">
    <property type="entry name" value="flavo_PP4765"/>
    <property type="match status" value="1"/>
</dbReference>
<gene>
    <name evidence="6" type="ORF">RFH47_05890</name>
</gene>
<keyword evidence="3" id="KW-0274">FAD</keyword>
<keyword evidence="2" id="KW-0285">Flavoprotein</keyword>
<reference evidence="6" key="1">
    <citation type="submission" date="2023-08" db="EMBL/GenBank/DDBJ databases">
        <title>Emergence of clinically-relevant ST2 carbapenem-resistant Acinetobacter baumannii strains in hospital sewages in Zhejiang, East of China.</title>
        <authorList>
            <person name="Kaichao C."/>
            <person name="Zhang R."/>
        </authorList>
    </citation>
    <scope>NUCLEOTIDE SEQUENCE</scope>
    <source>
        <strain evidence="6">M-RB-37</strain>
    </source>
</reference>
<dbReference type="RefSeq" id="WP_308981164.1">
    <property type="nucleotide sequence ID" value="NZ_JAVIDL010000008.1"/>
</dbReference>
<dbReference type="Proteomes" id="UP001243844">
    <property type="component" value="Unassembled WGS sequence"/>
</dbReference>
<dbReference type="InterPro" id="IPR057661">
    <property type="entry name" value="RsdA/BaiN/AoA(So)_Rossmann"/>
</dbReference>
<evidence type="ECO:0000256" key="3">
    <source>
        <dbReference type="ARBA" id="ARBA00022827"/>
    </source>
</evidence>
<evidence type="ECO:0000259" key="4">
    <source>
        <dbReference type="Pfam" id="PF03486"/>
    </source>
</evidence>
<comment type="caution">
    <text evidence="6">The sequence shown here is derived from an EMBL/GenBank/DDBJ whole genome shotgun (WGS) entry which is preliminary data.</text>
</comment>
<proteinExistence type="predicted"/>
<evidence type="ECO:0000256" key="1">
    <source>
        <dbReference type="ARBA" id="ARBA00001974"/>
    </source>
</evidence>
<feature type="domain" description="RsdA/BaiN/AoA(So)-like Rossmann fold-like" evidence="4">
    <location>
        <begin position="6"/>
        <end position="391"/>
    </location>
</feature>
<dbReference type="Gene3D" id="1.10.8.260">
    <property type="entry name" value="HI0933 insert domain-like"/>
    <property type="match status" value="1"/>
</dbReference>
<evidence type="ECO:0000259" key="5">
    <source>
        <dbReference type="Pfam" id="PF22780"/>
    </source>
</evidence>
<organism evidence="6 7">
    <name type="scientific">Acinetobacter rudis</name>
    <dbReference type="NCBI Taxonomy" id="632955"/>
    <lineage>
        <taxon>Bacteria</taxon>
        <taxon>Pseudomonadati</taxon>
        <taxon>Pseudomonadota</taxon>
        <taxon>Gammaproteobacteria</taxon>
        <taxon>Moraxellales</taxon>
        <taxon>Moraxellaceae</taxon>
        <taxon>Acinetobacter</taxon>
    </lineage>
</organism>